<dbReference type="Pfam" id="PF12966">
    <property type="entry name" value="AtpR"/>
    <property type="match status" value="1"/>
</dbReference>
<feature type="transmembrane region" description="Helical" evidence="1">
    <location>
        <begin position="69"/>
        <end position="87"/>
    </location>
</feature>
<comment type="caution">
    <text evidence="2">The sequence shown here is derived from an EMBL/GenBank/DDBJ whole genome shotgun (WGS) entry which is preliminary data.</text>
</comment>
<feature type="transmembrane region" description="Helical" evidence="1">
    <location>
        <begin position="43"/>
        <end position="63"/>
    </location>
</feature>
<name>A0ABT7F6C6_9RHOB</name>
<dbReference type="Proteomes" id="UP001243757">
    <property type="component" value="Unassembled WGS sequence"/>
</dbReference>
<protein>
    <submittedName>
        <fullName evidence="2">ATP synthase subunit I</fullName>
    </submittedName>
</protein>
<feature type="transmembrane region" description="Helical" evidence="1">
    <location>
        <begin position="12"/>
        <end position="31"/>
    </location>
</feature>
<evidence type="ECO:0000256" key="1">
    <source>
        <dbReference type="SAM" id="Phobius"/>
    </source>
</evidence>
<dbReference type="RefSeq" id="WP_284482720.1">
    <property type="nucleotide sequence ID" value="NZ_JASNJD010000020.1"/>
</dbReference>
<accession>A0ABT7F6C6</accession>
<dbReference type="EMBL" id="JASNJD010000020">
    <property type="protein sequence ID" value="MDK3019949.1"/>
    <property type="molecule type" value="Genomic_DNA"/>
</dbReference>
<evidence type="ECO:0000313" key="2">
    <source>
        <dbReference type="EMBL" id="MDK3019949.1"/>
    </source>
</evidence>
<dbReference type="InterPro" id="IPR017581">
    <property type="entry name" value="AtpR-like"/>
</dbReference>
<keyword evidence="3" id="KW-1185">Reference proteome</keyword>
<gene>
    <name evidence="2" type="ORF">QO033_19890</name>
</gene>
<sequence>MTMPDLPQIALWLGAGLALGAFYFWMLGRSVAAFGQAEGRRRAIGYVVLRLAVAAGVMTLAALQGTGPLLLTLLGFIVARTVAIRRAKGAE</sequence>
<reference evidence="2 3" key="1">
    <citation type="submission" date="2023-05" db="EMBL/GenBank/DDBJ databases">
        <title>Pseudodonghicola sp. nov.</title>
        <authorList>
            <person name="Huang J."/>
        </authorList>
    </citation>
    <scope>NUCLEOTIDE SEQUENCE [LARGE SCALE GENOMIC DNA]</scope>
    <source>
        <strain evidence="2 3">IC7</strain>
    </source>
</reference>
<keyword evidence="1" id="KW-1133">Transmembrane helix</keyword>
<keyword evidence="1" id="KW-0472">Membrane</keyword>
<organism evidence="2 3">
    <name type="scientific">Pseudodonghicola flavimaris</name>
    <dbReference type="NCBI Taxonomy" id="3050036"/>
    <lineage>
        <taxon>Bacteria</taxon>
        <taxon>Pseudomonadati</taxon>
        <taxon>Pseudomonadota</taxon>
        <taxon>Alphaproteobacteria</taxon>
        <taxon>Rhodobacterales</taxon>
        <taxon>Paracoccaceae</taxon>
        <taxon>Pseudodonghicola</taxon>
    </lineage>
</organism>
<keyword evidence="1" id="KW-0812">Transmembrane</keyword>
<evidence type="ECO:0000313" key="3">
    <source>
        <dbReference type="Proteomes" id="UP001243757"/>
    </source>
</evidence>
<proteinExistence type="predicted"/>